<dbReference type="EMBL" id="HG679888">
    <property type="protein sequence ID" value="CDJ27582.1"/>
    <property type="molecule type" value="Genomic_DNA"/>
</dbReference>
<feature type="compositionally biased region" description="Low complexity" evidence="1">
    <location>
        <begin position="40"/>
        <end position="49"/>
    </location>
</feature>
<evidence type="ECO:0000256" key="1">
    <source>
        <dbReference type="SAM" id="MobiDB-lite"/>
    </source>
</evidence>
<dbReference type="Proteomes" id="UP000030744">
    <property type="component" value="Unassembled WGS sequence"/>
</dbReference>
<dbReference type="VEuPathDB" id="ToxoDB:EMH_0033090"/>
<evidence type="ECO:0000313" key="3">
    <source>
        <dbReference type="Proteomes" id="UP000030744"/>
    </source>
</evidence>
<gene>
    <name evidence="2" type="ORF">EMH_0033090</name>
</gene>
<keyword evidence="3" id="KW-1185">Reference proteome</keyword>
<dbReference type="OrthoDB" id="378109at2759"/>
<name>U6JU36_9EIME</name>
<dbReference type="RefSeq" id="XP_013350160.1">
    <property type="nucleotide sequence ID" value="XM_013494706.1"/>
</dbReference>
<reference evidence="2" key="1">
    <citation type="submission" date="2013-10" db="EMBL/GenBank/DDBJ databases">
        <title>Genomic analysis of the causative agents of coccidiosis in chickens.</title>
        <authorList>
            <person name="Reid A.J."/>
            <person name="Blake D."/>
            <person name="Billington K."/>
            <person name="Browne H."/>
            <person name="Dunn M."/>
            <person name="Hung S."/>
            <person name="Kawahara F."/>
            <person name="Miranda-Saavedra D."/>
            <person name="Mourier T."/>
            <person name="Nagra H."/>
            <person name="Otto T.D."/>
            <person name="Rawlings N."/>
            <person name="Sanchez A."/>
            <person name="Sanders M."/>
            <person name="Subramaniam C."/>
            <person name="Tay Y."/>
            <person name="Dear P."/>
            <person name="Doerig C."/>
            <person name="Gruber A."/>
            <person name="Parkinson J."/>
            <person name="Shirley M."/>
            <person name="Wan K.L."/>
            <person name="Berriman M."/>
            <person name="Tomley F."/>
            <person name="Pain A."/>
        </authorList>
    </citation>
    <scope>NUCLEOTIDE SEQUENCE [LARGE SCALE GENOMIC DNA]</scope>
    <source>
        <strain evidence="2">Houghton</strain>
    </source>
</reference>
<dbReference type="GeneID" id="25378115"/>
<accession>U6JU36</accession>
<reference evidence="2" key="2">
    <citation type="submission" date="2013-10" db="EMBL/GenBank/DDBJ databases">
        <authorList>
            <person name="Aslett M."/>
        </authorList>
    </citation>
    <scope>NUCLEOTIDE SEQUENCE [LARGE SCALE GENOMIC DNA]</scope>
    <source>
        <strain evidence="2">Houghton</strain>
    </source>
</reference>
<proteinExistence type="predicted"/>
<organism evidence="2 3">
    <name type="scientific">Eimeria mitis</name>
    <dbReference type="NCBI Taxonomy" id="44415"/>
    <lineage>
        <taxon>Eukaryota</taxon>
        <taxon>Sar</taxon>
        <taxon>Alveolata</taxon>
        <taxon>Apicomplexa</taxon>
        <taxon>Conoidasida</taxon>
        <taxon>Coccidia</taxon>
        <taxon>Eucoccidiorida</taxon>
        <taxon>Eimeriorina</taxon>
        <taxon>Eimeriidae</taxon>
        <taxon>Eimeria</taxon>
    </lineage>
</organism>
<sequence length="126" mass="11784">MGYFDPGLPVRCCSSDKFVPLNKMYPPPVRPFLMPPKPQATAAAAAAAAGGFGGSSAGPPSASNTPTAAGAATAPHITGAEDGTSSSGTAGTSGIPVGDLSAAVAAAAAAAASGGNTPLGGNDGRT</sequence>
<feature type="compositionally biased region" description="Low complexity" evidence="1">
    <location>
        <begin position="57"/>
        <end position="94"/>
    </location>
</feature>
<dbReference type="AlphaFoldDB" id="U6JU36"/>
<protein>
    <submittedName>
        <fullName evidence="2">Uncharacterized protein</fullName>
    </submittedName>
</protein>
<evidence type="ECO:0000313" key="2">
    <source>
        <dbReference type="EMBL" id="CDJ27582.1"/>
    </source>
</evidence>
<feature type="region of interest" description="Disordered" evidence="1">
    <location>
        <begin position="33"/>
        <end position="95"/>
    </location>
</feature>